<evidence type="ECO:0000256" key="2">
    <source>
        <dbReference type="ARBA" id="ARBA00022475"/>
    </source>
</evidence>
<comment type="caution">
    <text evidence="7">The sequence shown here is derived from an EMBL/GenBank/DDBJ whole genome shotgun (WGS) entry which is preliminary data.</text>
</comment>
<dbReference type="PANTHER" id="PTHR30086">
    <property type="entry name" value="ARGININE EXPORTER PROTEIN ARGO"/>
    <property type="match status" value="1"/>
</dbReference>
<dbReference type="PANTHER" id="PTHR30086:SF20">
    <property type="entry name" value="ARGININE EXPORTER PROTEIN ARGO-RELATED"/>
    <property type="match status" value="1"/>
</dbReference>
<evidence type="ECO:0000256" key="4">
    <source>
        <dbReference type="ARBA" id="ARBA00022989"/>
    </source>
</evidence>
<dbReference type="Proteomes" id="UP000244810">
    <property type="component" value="Unassembled WGS sequence"/>
</dbReference>
<evidence type="ECO:0000256" key="1">
    <source>
        <dbReference type="ARBA" id="ARBA00004651"/>
    </source>
</evidence>
<protein>
    <recommendedName>
        <fullName evidence="9">Lysine transporter LysE</fullName>
    </recommendedName>
</protein>
<dbReference type="GO" id="GO:0033228">
    <property type="term" value="P:cysteine export across plasma membrane"/>
    <property type="evidence" value="ECO:0007669"/>
    <property type="project" value="TreeGrafter"/>
</dbReference>
<feature type="transmembrane region" description="Helical" evidence="6">
    <location>
        <begin position="140"/>
        <end position="167"/>
    </location>
</feature>
<organism evidence="7 8">
    <name type="scientific">Pararhodobacter aggregans</name>
    <dbReference type="NCBI Taxonomy" id="404875"/>
    <lineage>
        <taxon>Bacteria</taxon>
        <taxon>Pseudomonadati</taxon>
        <taxon>Pseudomonadota</taxon>
        <taxon>Alphaproteobacteria</taxon>
        <taxon>Rhodobacterales</taxon>
        <taxon>Paracoccaceae</taxon>
        <taxon>Pararhodobacter</taxon>
    </lineage>
</organism>
<dbReference type="Pfam" id="PF01810">
    <property type="entry name" value="LysE"/>
    <property type="match status" value="1"/>
</dbReference>
<evidence type="ECO:0000256" key="6">
    <source>
        <dbReference type="SAM" id="Phobius"/>
    </source>
</evidence>
<keyword evidence="4 6" id="KW-1133">Transmembrane helix</keyword>
<feature type="transmembrane region" description="Helical" evidence="6">
    <location>
        <begin position="179"/>
        <end position="196"/>
    </location>
</feature>
<dbReference type="EMBL" id="QDDR01000002">
    <property type="protein sequence ID" value="PVE48810.1"/>
    <property type="molecule type" value="Genomic_DNA"/>
</dbReference>
<sequence>MPSDLLAALMLYAFVSSITPGPNNLMLLASGVNFGFRRTLPHMLGIGAGFTLMVALTGWGLAGLFALWPPLHLVLTLASVAYLLWLAWKIAHAAPPAPGEAAGRPFGFWQAAGFQWVNPKAWSMALTASTLYLPPAGGNAAILALALVFGAINLPCVSTWAAMGSLLRGWLADARRLRLFNGAMAVLLVATLWPVIRG</sequence>
<comment type="subcellular location">
    <subcellularLocation>
        <location evidence="1">Cell membrane</location>
        <topology evidence="1">Multi-pass membrane protein</topology>
    </subcellularLocation>
</comment>
<keyword evidence="3 6" id="KW-0812">Transmembrane</keyword>
<dbReference type="GO" id="GO:0015171">
    <property type="term" value="F:amino acid transmembrane transporter activity"/>
    <property type="evidence" value="ECO:0007669"/>
    <property type="project" value="TreeGrafter"/>
</dbReference>
<feature type="transmembrane region" description="Helical" evidence="6">
    <location>
        <begin position="44"/>
        <end position="66"/>
    </location>
</feature>
<evidence type="ECO:0008006" key="9">
    <source>
        <dbReference type="Google" id="ProtNLM"/>
    </source>
</evidence>
<gene>
    <name evidence="7" type="ORF">DDE23_05385</name>
</gene>
<dbReference type="OrthoDB" id="9812084at2"/>
<reference evidence="7 8" key="1">
    <citation type="journal article" date="2011" name="Syst. Appl. Microbiol.">
        <title>Defluviimonas denitrificans gen. nov., sp. nov., and Pararhodobacter aggregans gen. nov., sp. nov., non-phototrophic Rhodobacteraceae from the biofilter of a marine aquaculture.</title>
        <authorList>
            <person name="Foesel B.U."/>
            <person name="Drake H.L."/>
            <person name="Schramm A."/>
        </authorList>
    </citation>
    <scope>NUCLEOTIDE SEQUENCE [LARGE SCALE GENOMIC DNA]</scope>
    <source>
        <strain evidence="7 8">D1-19</strain>
    </source>
</reference>
<keyword evidence="2" id="KW-1003">Cell membrane</keyword>
<dbReference type="GO" id="GO:0005886">
    <property type="term" value="C:plasma membrane"/>
    <property type="evidence" value="ECO:0007669"/>
    <property type="project" value="UniProtKB-SubCell"/>
</dbReference>
<evidence type="ECO:0000313" key="8">
    <source>
        <dbReference type="Proteomes" id="UP000244810"/>
    </source>
</evidence>
<dbReference type="InterPro" id="IPR001123">
    <property type="entry name" value="LeuE-type"/>
</dbReference>
<name>A0A2T7UVK2_9RHOB</name>
<accession>A0A2T7UVK2</accession>
<evidence type="ECO:0000256" key="5">
    <source>
        <dbReference type="ARBA" id="ARBA00023136"/>
    </source>
</evidence>
<feature type="transmembrane region" description="Helical" evidence="6">
    <location>
        <begin position="73"/>
        <end position="91"/>
    </location>
</feature>
<keyword evidence="8" id="KW-1185">Reference proteome</keyword>
<evidence type="ECO:0000313" key="7">
    <source>
        <dbReference type="EMBL" id="PVE48810.1"/>
    </source>
</evidence>
<evidence type="ECO:0000256" key="3">
    <source>
        <dbReference type="ARBA" id="ARBA00022692"/>
    </source>
</evidence>
<dbReference type="AlphaFoldDB" id="A0A2T7UVK2"/>
<dbReference type="RefSeq" id="WP_107750854.1">
    <property type="nucleotide sequence ID" value="NZ_QBKF01000002.1"/>
</dbReference>
<proteinExistence type="predicted"/>
<keyword evidence="5 6" id="KW-0472">Membrane</keyword>